<dbReference type="Proteomes" id="UP000663829">
    <property type="component" value="Unassembled WGS sequence"/>
</dbReference>
<protein>
    <submittedName>
        <fullName evidence="2">Uncharacterized protein</fullName>
    </submittedName>
</protein>
<dbReference type="Proteomes" id="UP000682733">
    <property type="component" value="Unassembled WGS sequence"/>
</dbReference>
<evidence type="ECO:0000313" key="5">
    <source>
        <dbReference type="EMBL" id="CAF4478537.1"/>
    </source>
</evidence>
<dbReference type="EMBL" id="CAJNOQ010019410">
    <property type="protein sequence ID" value="CAF1449671.1"/>
    <property type="molecule type" value="Genomic_DNA"/>
</dbReference>
<evidence type="ECO:0000313" key="2">
    <source>
        <dbReference type="EMBL" id="CAF1449671.1"/>
    </source>
</evidence>
<dbReference type="EMBL" id="CAJOBA010089575">
    <property type="protein sequence ID" value="CAF4478537.1"/>
    <property type="molecule type" value="Genomic_DNA"/>
</dbReference>
<evidence type="ECO:0000256" key="1">
    <source>
        <dbReference type="SAM" id="MobiDB-lite"/>
    </source>
</evidence>
<evidence type="ECO:0000313" key="4">
    <source>
        <dbReference type="EMBL" id="CAF4323387.1"/>
    </source>
</evidence>
<feature type="compositionally biased region" description="Polar residues" evidence="1">
    <location>
        <begin position="15"/>
        <end position="29"/>
    </location>
</feature>
<name>A0A815PIG4_9BILA</name>
<organism evidence="2 6">
    <name type="scientific">Didymodactylos carnosus</name>
    <dbReference type="NCBI Taxonomy" id="1234261"/>
    <lineage>
        <taxon>Eukaryota</taxon>
        <taxon>Metazoa</taxon>
        <taxon>Spiralia</taxon>
        <taxon>Gnathifera</taxon>
        <taxon>Rotifera</taxon>
        <taxon>Eurotatoria</taxon>
        <taxon>Bdelloidea</taxon>
        <taxon>Philodinida</taxon>
        <taxon>Philodinidae</taxon>
        <taxon>Didymodactylos</taxon>
    </lineage>
</organism>
<dbReference type="Proteomes" id="UP000681722">
    <property type="component" value="Unassembled WGS sequence"/>
</dbReference>
<comment type="caution">
    <text evidence="2">The sequence shown here is derived from an EMBL/GenBank/DDBJ whole genome shotgun (WGS) entry which is preliminary data.</text>
</comment>
<dbReference type="EMBL" id="CAJOBC010084858">
    <property type="protein sequence ID" value="CAF4323387.1"/>
    <property type="molecule type" value="Genomic_DNA"/>
</dbReference>
<proteinExistence type="predicted"/>
<feature type="region of interest" description="Disordered" evidence="1">
    <location>
        <begin position="1"/>
        <end position="29"/>
    </location>
</feature>
<gene>
    <name evidence="2" type="ORF">GPM918_LOCUS34688</name>
    <name evidence="3" type="ORF">OVA965_LOCUS44321</name>
    <name evidence="4" type="ORF">SRO942_LOCUS35392</name>
    <name evidence="5" type="ORF">TMI583_LOCUS47051</name>
</gene>
<accession>A0A815PIG4</accession>
<sequence>MQQLDDLINFETDDQSQLTEPGPSSSTITVSNALCSSPLSVDRPFSLHTNLLTLSAIFSSTECPSSSADLVPPSRHKQVRKRAEENYLETAYKNRAKYDQHLSESAKKFNIGDRIGIKIDNVDRTNTDPKIWPCLIISKEKKRTKFRFQGSMSVWKLDEFIFGRIIG</sequence>
<dbReference type="AlphaFoldDB" id="A0A815PIG4"/>
<dbReference type="Proteomes" id="UP000677228">
    <property type="component" value="Unassembled WGS sequence"/>
</dbReference>
<dbReference type="EMBL" id="CAJNOK010062616">
    <property type="protein sequence ID" value="CAF1641619.1"/>
    <property type="molecule type" value="Genomic_DNA"/>
</dbReference>
<reference evidence="2" key="1">
    <citation type="submission" date="2021-02" db="EMBL/GenBank/DDBJ databases">
        <authorList>
            <person name="Nowell W R."/>
        </authorList>
    </citation>
    <scope>NUCLEOTIDE SEQUENCE</scope>
</reference>
<keyword evidence="6" id="KW-1185">Reference proteome</keyword>
<evidence type="ECO:0000313" key="3">
    <source>
        <dbReference type="EMBL" id="CAF1641619.1"/>
    </source>
</evidence>
<evidence type="ECO:0000313" key="6">
    <source>
        <dbReference type="Proteomes" id="UP000663829"/>
    </source>
</evidence>